<feature type="transmembrane region" description="Helical" evidence="6">
    <location>
        <begin position="359"/>
        <end position="377"/>
    </location>
</feature>
<evidence type="ECO:0000256" key="4">
    <source>
        <dbReference type="ARBA" id="ARBA00022989"/>
    </source>
</evidence>
<comment type="similarity">
    <text evidence="2 6">Belongs to the GDT1 family.</text>
</comment>
<feature type="transmembrane region" description="Helical" evidence="6">
    <location>
        <begin position="288"/>
        <end position="306"/>
    </location>
</feature>
<keyword evidence="3 6" id="KW-0812">Transmembrane</keyword>
<dbReference type="PROSITE" id="PS01214">
    <property type="entry name" value="UPF0016"/>
    <property type="match status" value="1"/>
</dbReference>
<dbReference type="Pfam" id="PF01169">
    <property type="entry name" value="GDT1"/>
    <property type="match status" value="2"/>
</dbReference>
<dbReference type="GO" id="GO:0015085">
    <property type="term" value="F:calcium ion transmembrane transporter activity"/>
    <property type="evidence" value="ECO:0007669"/>
    <property type="project" value="TreeGrafter"/>
</dbReference>
<proteinExistence type="inferred from homology"/>
<evidence type="ECO:0000313" key="8">
    <source>
        <dbReference type="EMBL" id="KAK7576275.1"/>
    </source>
</evidence>
<name>A0AAN9T7Z9_9HEMI</name>
<dbReference type="EMBL" id="JBBCAQ010000036">
    <property type="protein sequence ID" value="KAK7576275.1"/>
    <property type="molecule type" value="Genomic_DNA"/>
</dbReference>
<evidence type="ECO:0000256" key="1">
    <source>
        <dbReference type="ARBA" id="ARBA00004141"/>
    </source>
</evidence>
<feature type="transmembrane region" description="Helical" evidence="6">
    <location>
        <begin position="76"/>
        <end position="101"/>
    </location>
</feature>
<dbReference type="AlphaFoldDB" id="A0AAN9T7Z9"/>
<feature type="region of interest" description="Disordered" evidence="7">
    <location>
        <begin position="211"/>
        <end position="247"/>
    </location>
</feature>
<dbReference type="InterPro" id="IPR049555">
    <property type="entry name" value="GDT1-like_CS"/>
</dbReference>
<comment type="caution">
    <text evidence="8">The sequence shown here is derived from an EMBL/GenBank/DDBJ whole genome shotgun (WGS) entry which is preliminary data.</text>
</comment>
<accession>A0AAN9T7Z9</accession>
<evidence type="ECO:0000313" key="9">
    <source>
        <dbReference type="Proteomes" id="UP001367676"/>
    </source>
</evidence>
<dbReference type="GO" id="GO:0032472">
    <property type="term" value="P:Golgi calcium ion transport"/>
    <property type="evidence" value="ECO:0007669"/>
    <property type="project" value="TreeGrafter"/>
</dbReference>
<dbReference type="PANTHER" id="PTHR12608:SF1">
    <property type="entry name" value="TRANSMEMBRANE PROTEIN 165"/>
    <property type="match status" value="1"/>
</dbReference>
<evidence type="ECO:0000256" key="2">
    <source>
        <dbReference type="ARBA" id="ARBA00009190"/>
    </source>
</evidence>
<evidence type="ECO:0000256" key="6">
    <source>
        <dbReference type="RuleBase" id="RU365102"/>
    </source>
</evidence>
<keyword evidence="9" id="KW-1185">Reference proteome</keyword>
<gene>
    <name evidence="8" type="ORF">V9T40_012561</name>
</gene>
<evidence type="ECO:0000256" key="7">
    <source>
        <dbReference type="SAM" id="MobiDB-lite"/>
    </source>
</evidence>
<dbReference type="PANTHER" id="PTHR12608">
    <property type="entry name" value="TRANSMEMBRANE PROTEIN HTP-1 RELATED"/>
    <property type="match status" value="1"/>
</dbReference>
<comment type="subcellular location">
    <subcellularLocation>
        <location evidence="1 6">Membrane</location>
        <topology evidence="1 6">Multi-pass membrane protein</topology>
    </subcellularLocation>
</comment>
<feature type="transmembrane region" description="Helical" evidence="6">
    <location>
        <begin position="107"/>
        <end position="125"/>
    </location>
</feature>
<reference evidence="8 9" key="1">
    <citation type="submission" date="2024-03" db="EMBL/GenBank/DDBJ databases">
        <title>Adaptation during the transition from Ophiocordyceps entomopathogen to insect associate is accompanied by gene loss and intensified selection.</title>
        <authorList>
            <person name="Ward C.M."/>
            <person name="Onetto C.A."/>
            <person name="Borneman A.R."/>
        </authorList>
    </citation>
    <scope>NUCLEOTIDE SEQUENCE [LARGE SCALE GENOMIC DNA]</scope>
    <source>
        <strain evidence="8">AWRI1</strain>
        <tissue evidence="8">Single Adult Female</tissue>
    </source>
</reference>
<sequence>MYILLLANPYGAENAPDEESKVSNVQLQSSTEAVFVEEHLGFVQAFLKTLSVIFVSEIGDKTFFIAAIMAMKHPRLMVFLGAMSALAFMTVISVLGGWAMSVVPKKYTYYGSVILFFLFGIKMIIDGMRMSPNEGQEEYEEVQAELRKKEEERAKKAKRKTKKEAVYPVIEAEIPVLQVLPVPSEVTENSTMIKENGNEIIVTKAGQEEGKVGGQMQCDTNSKGGQPTADGKGGEPPANGKVGLPPTKVEKSGIMETLKLLYIALFEKETLTKDVEAGRVDKNSKVTILRVLSHIVVQAFTLTFVAEWGDRSQLATFLLAAKDNKFGITLGGIAGHSICTGIAVTGGRFVAQKISVKTVTILGGVVFIACALITFFLESSESEAH</sequence>
<feature type="transmembrane region" description="Helical" evidence="6">
    <location>
        <begin position="326"/>
        <end position="347"/>
    </location>
</feature>
<dbReference type="InterPro" id="IPR001727">
    <property type="entry name" value="GDT1-like"/>
</dbReference>
<evidence type="ECO:0000256" key="5">
    <source>
        <dbReference type="ARBA" id="ARBA00023136"/>
    </source>
</evidence>
<dbReference type="Proteomes" id="UP001367676">
    <property type="component" value="Unassembled WGS sequence"/>
</dbReference>
<keyword evidence="5 6" id="KW-0472">Membrane</keyword>
<dbReference type="GO" id="GO:0016020">
    <property type="term" value="C:membrane"/>
    <property type="evidence" value="ECO:0007669"/>
    <property type="project" value="UniProtKB-SubCell"/>
</dbReference>
<dbReference type="GO" id="GO:0032468">
    <property type="term" value="P:Golgi calcium ion homeostasis"/>
    <property type="evidence" value="ECO:0007669"/>
    <property type="project" value="TreeGrafter"/>
</dbReference>
<keyword evidence="4 6" id="KW-1133">Transmembrane helix</keyword>
<protein>
    <recommendedName>
        <fullName evidence="6">GDT1 family protein</fullName>
    </recommendedName>
</protein>
<organism evidence="8 9">
    <name type="scientific">Parthenolecanium corni</name>
    <dbReference type="NCBI Taxonomy" id="536013"/>
    <lineage>
        <taxon>Eukaryota</taxon>
        <taxon>Metazoa</taxon>
        <taxon>Ecdysozoa</taxon>
        <taxon>Arthropoda</taxon>
        <taxon>Hexapoda</taxon>
        <taxon>Insecta</taxon>
        <taxon>Pterygota</taxon>
        <taxon>Neoptera</taxon>
        <taxon>Paraneoptera</taxon>
        <taxon>Hemiptera</taxon>
        <taxon>Sternorrhyncha</taxon>
        <taxon>Coccoidea</taxon>
        <taxon>Coccidae</taxon>
        <taxon>Parthenolecanium</taxon>
    </lineage>
</organism>
<dbReference type="GO" id="GO:0005384">
    <property type="term" value="F:manganese ion transmembrane transporter activity"/>
    <property type="evidence" value="ECO:0007669"/>
    <property type="project" value="TreeGrafter"/>
</dbReference>
<evidence type="ECO:0000256" key="3">
    <source>
        <dbReference type="ARBA" id="ARBA00022692"/>
    </source>
</evidence>
<dbReference type="GO" id="GO:0005794">
    <property type="term" value="C:Golgi apparatus"/>
    <property type="evidence" value="ECO:0007669"/>
    <property type="project" value="TreeGrafter"/>
</dbReference>